<comment type="similarity">
    <text evidence="1">Belongs to the short-chain dehydrogenases/reductases (SDR) family.</text>
</comment>
<dbReference type="Pfam" id="PF13561">
    <property type="entry name" value="adh_short_C2"/>
    <property type="match status" value="1"/>
</dbReference>
<evidence type="ECO:0000313" key="5">
    <source>
        <dbReference type="Proteomes" id="UP000830542"/>
    </source>
</evidence>
<evidence type="ECO:0000256" key="2">
    <source>
        <dbReference type="ARBA" id="ARBA00023002"/>
    </source>
</evidence>
<dbReference type="GO" id="GO:0016491">
    <property type="term" value="F:oxidoreductase activity"/>
    <property type="evidence" value="ECO:0007669"/>
    <property type="project" value="UniProtKB-KW"/>
</dbReference>
<dbReference type="EMBL" id="CP095005">
    <property type="protein sequence ID" value="UOO96096.1"/>
    <property type="molecule type" value="Genomic_DNA"/>
</dbReference>
<evidence type="ECO:0000256" key="1">
    <source>
        <dbReference type="ARBA" id="ARBA00006484"/>
    </source>
</evidence>
<reference evidence="3" key="1">
    <citation type="journal article" date="2014" name="Int. J. Syst. Evol. Microbiol.">
        <title>Complete genome sequence of Corynebacterium casei LMG S-19264T (=DSM 44701T), isolated from a smear-ripened cheese.</title>
        <authorList>
            <consortium name="US DOE Joint Genome Institute (JGI-PGF)"/>
            <person name="Walter F."/>
            <person name="Albersmeier A."/>
            <person name="Kalinowski J."/>
            <person name="Ruckert C."/>
        </authorList>
    </citation>
    <scope>NUCLEOTIDE SEQUENCE</scope>
    <source>
        <strain evidence="3">JCM 12289</strain>
    </source>
</reference>
<reference evidence="3" key="3">
    <citation type="submission" date="2023-12" db="EMBL/GenBank/DDBJ databases">
        <authorList>
            <person name="Sun Q."/>
            <person name="Inoue M."/>
        </authorList>
    </citation>
    <scope>NUCLEOTIDE SEQUENCE</scope>
    <source>
        <strain evidence="3">JCM 12289</strain>
    </source>
</reference>
<dbReference type="FunFam" id="3.40.50.720:FF:000084">
    <property type="entry name" value="Short-chain dehydrogenase reductase"/>
    <property type="match status" value="1"/>
</dbReference>
<name>A0AAV3SEF2_HALDO</name>
<dbReference type="PRINTS" id="PR00080">
    <property type="entry name" value="SDRFAMILY"/>
</dbReference>
<dbReference type="Proteomes" id="UP001500962">
    <property type="component" value="Unassembled WGS sequence"/>
</dbReference>
<dbReference type="RefSeq" id="WP_244704530.1">
    <property type="nucleotide sequence ID" value="NZ_BAAADN010000009.1"/>
</dbReference>
<dbReference type="GeneID" id="71761213"/>
<dbReference type="PRINTS" id="PR00081">
    <property type="entry name" value="GDHRDH"/>
</dbReference>
<dbReference type="InterPro" id="IPR036291">
    <property type="entry name" value="NAD(P)-bd_dom_sf"/>
</dbReference>
<protein>
    <submittedName>
        <fullName evidence="3">SDR family oxidoreductase</fullName>
    </submittedName>
</protein>
<evidence type="ECO:0000313" key="6">
    <source>
        <dbReference type="Proteomes" id="UP001500962"/>
    </source>
</evidence>
<dbReference type="KEGG" id="hdo:MUK72_05155"/>
<dbReference type="NCBIfam" id="NF005559">
    <property type="entry name" value="PRK07231.1"/>
    <property type="match status" value="1"/>
</dbReference>
<dbReference type="InterPro" id="IPR002347">
    <property type="entry name" value="SDR_fam"/>
</dbReference>
<proteinExistence type="inferred from homology"/>
<dbReference type="PROSITE" id="PS00061">
    <property type="entry name" value="ADH_SHORT"/>
    <property type="match status" value="1"/>
</dbReference>
<dbReference type="Gene3D" id="3.40.50.720">
    <property type="entry name" value="NAD(P)-binding Rossmann-like Domain"/>
    <property type="match status" value="1"/>
</dbReference>
<organism evidence="3 6">
    <name type="scientific">Halococcus dombrowskii</name>
    <dbReference type="NCBI Taxonomy" id="179637"/>
    <lineage>
        <taxon>Archaea</taxon>
        <taxon>Methanobacteriati</taxon>
        <taxon>Methanobacteriota</taxon>
        <taxon>Stenosarchaea group</taxon>
        <taxon>Halobacteria</taxon>
        <taxon>Halobacteriales</taxon>
        <taxon>Halococcaceae</taxon>
        <taxon>Halococcus</taxon>
    </lineage>
</organism>
<evidence type="ECO:0000313" key="4">
    <source>
        <dbReference type="EMBL" id="UOO96096.1"/>
    </source>
</evidence>
<dbReference type="PANTHER" id="PTHR24321:SF8">
    <property type="entry name" value="ESTRADIOL 17-BETA-DEHYDROGENASE 8-RELATED"/>
    <property type="match status" value="1"/>
</dbReference>
<gene>
    <name evidence="3" type="ORF">GCM10008985_05710</name>
    <name evidence="4" type="ORF">MUK72_05155</name>
</gene>
<dbReference type="CDD" id="cd05233">
    <property type="entry name" value="SDR_c"/>
    <property type="match status" value="1"/>
</dbReference>
<dbReference type="EMBL" id="BAAADN010000009">
    <property type="protein sequence ID" value="GAA0452861.1"/>
    <property type="molecule type" value="Genomic_DNA"/>
</dbReference>
<accession>A0AAV3SEF2</accession>
<dbReference type="AlphaFoldDB" id="A0AAV3SEF2"/>
<evidence type="ECO:0000313" key="3">
    <source>
        <dbReference type="EMBL" id="GAA0452861.1"/>
    </source>
</evidence>
<dbReference type="InterPro" id="IPR020904">
    <property type="entry name" value="Sc_DH/Rdtase_CS"/>
</dbReference>
<reference evidence="4" key="2">
    <citation type="submission" date="2022-04" db="EMBL/GenBank/DDBJ databases">
        <title>Sequencing and genomic assembly of Halococcus dombrowskii.</title>
        <authorList>
            <person name="Lim S.W."/>
            <person name="MacLea K.S."/>
        </authorList>
    </citation>
    <scope>NUCLEOTIDE SEQUENCE</scope>
    <source>
        <strain evidence="4">H4</strain>
    </source>
</reference>
<dbReference type="PANTHER" id="PTHR24321">
    <property type="entry name" value="DEHYDROGENASES, SHORT CHAIN"/>
    <property type="match status" value="1"/>
</dbReference>
<dbReference type="SUPFAM" id="SSF51735">
    <property type="entry name" value="NAD(P)-binding Rossmann-fold domains"/>
    <property type="match status" value="1"/>
</dbReference>
<sequence>MNGLNDKTVAVTGAGAGIGRASALRFAEEGANVIVTDIAEDAGRETVELIEDDGGEALFLTVDITSQSDITAMIEEAVDSYGGLDIAHNNAAGAAGEMVPTAEVSEDDWDKELDITLKSTWRCMRHEIDAMLEQGGGAIVNTSSGAGLKGQRNVAPYSAGKHGVVGLTRTAALEYAEDGIRINAVCPGPVDTPGYSQMPDEMREKLKSSVPMRRLGDPEEMANAAVWLCSDDASYVTGMPLSVDGGIMAGR</sequence>
<keyword evidence="5" id="KW-1185">Reference proteome</keyword>
<keyword evidence="2" id="KW-0560">Oxidoreductase</keyword>
<dbReference type="Proteomes" id="UP000830542">
    <property type="component" value="Chromosome"/>
</dbReference>